<gene>
    <name evidence="11" type="primary">flgM</name>
    <name evidence="11" type="ordered locus">XALc_1431</name>
</gene>
<evidence type="ECO:0000256" key="1">
    <source>
        <dbReference type="ARBA" id="ARBA00005322"/>
    </source>
</evidence>
<evidence type="ECO:0000256" key="7">
    <source>
        <dbReference type="ARBA" id="ARBA00024739"/>
    </source>
</evidence>
<keyword evidence="11" id="KW-0969">Cilium</keyword>
<evidence type="ECO:0000256" key="2">
    <source>
        <dbReference type="ARBA" id="ARBA00017823"/>
    </source>
</evidence>
<dbReference type="OrthoDB" id="7063735at2"/>
<evidence type="ECO:0000256" key="4">
    <source>
        <dbReference type="ARBA" id="ARBA00022795"/>
    </source>
</evidence>
<comment type="similarity">
    <text evidence="1">Belongs to the FlgM family.</text>
</comment>
<dbReference type="GeneID" id="57876736"/>
<feature type="compositionally biased region" description="Polar residues" evidence="9">
    <location>
        <begin position="1"/>
        <end position="27"/>
    </location>
</feature>
<evidence type="ECO:0000256" key="8">
    <source>
        <dbReference type="ARBA" id="ARBA00030117"/>
    </source>
</evidence>
<dbReference type="NCBIfam" id="TIGR03824">
    <property type="entry name" value="FlgM_jcvi"/>
    <property type="match status" value="1"/>
</dbReference>
<reference evidence="11 12" key="1">
    <citation type="journal article" date="2009" name="BMC Genomics">
        <title>The complete genome sequence of Xanthomonas albilineans provides new insights into the reductive genome evolution of the xylem-limited Xanthomonadaceae.</title>
        <authorList>
            <person name="Pieretti I."/>
            <person name="Royer M."/>
            <person name="Barbe V."/>
            <person name="Carrere S."/>
            <person name="Koebnik R."/>
            <person name="Cociancich S."/>
            <person name="Couloux A."/>
            <person name="Darrasse A."/>
            <person name="Gouzy J."/>
            <person name="Jacques M.A."/>
            <person name="Lauber E."/>
            <person name="Manceau C."/>
            <person name="Mangenot S."/>
            <person name="Poussier S."/>
            <person name="Segurens B."/>
            <person name="Szurek B."/>
            <person name="Verdier V."/>
            <person name="Arlat M."/>
            <person name="Rott P."/>
        </authorList>
    </citation>
    <scope>NUCLEOTIDE SEQUENCE [LARGE SCALE GENOMIC DNA]</scope>
    <source>
        <strain evidence="12">GPE PC73 / CFBP 7063</strain>
    </source>
</reference>
<dbReference type="InterPro" id="IPR035890">
    <property type="entry name" value="Anti-sigma-28_factor_FlgM_sf"/>
</dbReference>
<evidence type="ECO:0000256" key="3">
    <source>
        <dbReference type="ARBA" id="ARBA00022491"/>
    </source>
</evidence>
<dbReference type="GO" id="GO:0045892">
    <property type="term" value="P:negative regulation of DNA-templated transcription"/>
    <property type="evidence" value="ECO:0007669"/>
    <property type="project" value="InterPro"/>
</dbReference>
<evidence type="ECO:0000256" key="6">
    <source>
        <dbReference type="ARBA" id="ARBA00023163"/>
    </source>
</evidence>
<keyword evidence="11" id="KW-0282">Flagellum</keyword>
<dbReference type="Pfam" id="PF04316">
    <property type="entry name" value="FlgM"/>
    <property type="match status" value="1"/>
</dbReference>
<keyword evidence="4" id="KW-1005">Bacterial flagellum biogenesis</keyword>
<protein>
    <recommendedName>
        <fullName evidence="2">Negative regulator of flagellin synthesis</fullName>
    </recommendedName>
    <alternativeName>
        <fullName evidence="8">Anti-sigma-28 factor</fullName>
    </alternativeName>
</protein>
<dbReference type="Proteomes" id="UP000001890">
    <property type="component" value="Chromosome"/>
</dbReference>
<dbReference type="InterPro" id="IPR007412">
    <property type="entry name" value="FlgM"/>
</dbReference>
<keyword evidence="3" id="KW-0678">Repressor</keyword>
<dbReference type="RefSeq" id="WP_012915942.1">
    <property type="nucleotide sequence ID" value="NC_013722.1"/>
</dbReference>
<sequence>MSQKIEGTLSTSATHRTSSVRTKSASGASEEGQSREVGATAATDSLRLTGEASGLQNIQRELAAAPAVDKQRVEAVRTALQNGSYTINPQAIASRMIDMDRQLGA</sequence>
<evidence type="ECO:0000256" key="9">
    <source>
        <dbReference type="SAM" id="MobiDB-lite"/>
    </source>
</evidence>
<dbReference type="EMBL" id="FP565176">
    <property type="protein sequence ID" value="CBA15938.1"/>
    <property type="molecule type" value="Genomic_DNA"/>
</dbReference>
<evidence type="ECO:0000259" key="10">
    <source>
        <dbReference type="Pfam" id="PF04316"/>
    </source>
</evidence>
<evidence type="ECO:0000313" key="11">
    <source>
        <dbReference type="EMBL" id="CBA15938.1"/>
    </source>
</evidence>
<keyword evidence="6" id="KW-0804">Transcription</keyword>
<keyword evidence="5" id="KW-0805">Transcription regulation</keyword>
<dbReference type="PATRIC" id="fig|29447.3.peg.1421"/>
<dbReference type="InterPro" id="IPR031316">
    <property type="entry name" value="FlgM_C"/>
</dbReference>
<dbReference type="KEGG" id="xal:XALC_1431"/>
<comment type="function">
    <text evidence="7">Responsible for the coupling of flagellin expression to flagellar assembly by preventing expression of the flagellin genes when a component of the middle class of proteins is defective. It negatively regulates flagellar genes by inhibiting the activity of FliA by directly binding to FliA.</text>
</comment>
<evidence type="ECO:0000256" key="5">
    <source>
        <dbReference type="ARBA" id="ARBA00023015"/>
    </source>
</evidence>
<proteinExistence type="inferred from homology"/>
<feature type="domain" description="Anti-sigma-28 factor FlgM C-terminal" evidence="10">
    <location>
        <begin position="44"/>
        <end position="98"/>
    </location>
</feature>
<dbReference type="AlphaFoldDB" id="D2UAG3"/>
<dbReference type="STRING" id="380358.XALC_1431"/>
<accession>D2UAG3</accession>
<dbReference type="SUPFAM" id="SSF101498">
    <property type="entry name" value="Anti-sigma factor FlgM"/>
    <property type="match status" value="1"/>
</dbReference>
<dbReference type="GO" id="GO:0044781">
    <property type="term" value="P:bacterial-type flagellum organization"/>
    <property type="evidence" value="ECO:0007669"/>
    <property type="project" value="UniProtKB-KW"/>
</dbReference>
<keyword evidence="12" id="KW-1185">Reference proteome</keyword>
<organism evidence="11 12">
    <name type="scientific">Xanthomonas albilineans (strain GPE PC73 / CFBP 7063)</name>
    <dbReference type="NCBI Taxonomy" id="380358"/>
    <lineage>
        <taxon>Bacteria</taxon>
        <taxon>Pseudomonadati</taxon>
        <taxon>Pseudomonadota</taxon>
        <taxon>Gammaproteobacteria</taxon>
        <taxon>Lysobacterales</taxon>
        <taxon>Lysobacteraceae</taxon>
        <taxon>Xanthomonas</taxon>
    </lineage>
</organism>
<dbReference type="eggNOG" id="COG2747">
    <property type="taxonomic scope" value="Bacteria"/>
</dbReference>
<name>D2UAG3_XANAP</name>
<feature type="region of interest" description="Disordered" evidence="9">
    <location>
        <begin position="1"/>
        <end position="45"/>
    </location>
</feature>
<keyword evidence="11" id="KW-0966">Cell projection</keyword>
<evidence type="ECO:0000313" key="12">
    <source>
        <dbReference type="Proteomes" id="UP000001890"/>
    </source>
</evidence>